<gene>
    <name evidence="1" type="ORF">I7I51_01734</name>
</gene>
<dbReference type="Proteomes" id="UP000663671">
    <property type="component" value="Chromosome 1"/>
</dbReference>
<sequence>MAGVPKIELYSPQESLPQCYAPVSPCTTRAPIDRPISILSPYLEQTIKKSKSDNGMRKNFWSKLRRNKSETLRPSDILTACSKEDSRQARSGGRLVWSNERHIWMFPDHDTRSVQHSLQTQWWLNDRRPRSTIGTTSTSNASDELLFAQLPGHYTLSPYDSANNNNILPTYTPGRNFDDVATRTGTESQWTLVAKRVSGSNSVR</sequence>
<accession>A0A8A1MJ96</accession>
<protein>
    <submittedName>
        <fullName evidence="1">Uncharacterized protein</fullName>
    </submittedName>
</protein>
<reference evidence="1" key="1">
    <citation type="submission" date="2021-01" db="EMBL/GenBank/DDBJ databases">
        <title>Chromosome-level genome assembly of a human fungal pathogen reveals clustering of transcriptionally co-regulated genes.</title>
        <authorList>
            <person name="Voorhies M."/>
            <person name="Cohen S."/>
            <person name="Shea T.P."/>
            <person name="Petrus S."/>
            <person name="Munoz J.F."/>
            <person name="Poplawski S."/>
            <person name="Goldman W.E."/>
            <person name="Michael T."/>
            <person name="Cuomo C.A."/>
            <person name="Sil A."/>
            <person name="Beyhan S."/>
        </authorList>
    </citation>
    <scope>NUCLEOTIDE SEQUENCE</scope>
    <source>
        <strain evidence="1">WU24</strain>
    </source>
</reference>
<dbReference type="AlphaFoldDB" id="A0A8A1MJ96"/>
<dbReference type="OrthoDB" id="4199879at2759"/>
<dbReference type="VEuPathDB" id="FungiDB:I7I51_01734"/>
<evidence type="ECO:0000313" key="1">
    <source>
        <dbReference type="EMBL" id="QSS64664.1"/>
    </source>
</evidence>
<proteinExistence type="predicted"/>
<evidence type="ECO:0000313" key="2">
    <source>
        <dbReference type="Proteomes" id="UP000663671"/>
    </source>
</evidence>
<dbReference type="EMBL" id="CP069114">
    <property type="protein sequence ID" value="QSS64664.1"/>
    <property type="molecule type" value="Genomic_DNA"/>
</dbReference>
<organism evidence="1 2">
    <name type="scientific">Ajellomyces capsulatus</name>
    <name type="common">Darling's disease fungus</name>
    <name type="synonym">Histoplasma capsulatum</name>
    <dbReference type="NCBI Taxonomy" id="5037"/>
    <lineage>
        <taxon>Eukaryota</taxon>
        <taxon>Fungi</taxon>
        <taxon>Dikarya</taxon>
        <taxon>Ascomycota</taxon>
        <taxon>Pezizomycotina</taxon>
        <taxon>Eurotiomycetes</taxon>
        <taxon>Eurotiomycetidae</taxon>
        <taxon>Onygenales</taxon>
        <taxon>Ajellomycetaceae</taxon>
        <taxon>Histoplasma</taxon>
    </lineage>
</organism>
<name>A0A8A1MJ96_AJECA</name>